<reference evidence="2" key="1">
    <citation type="journal article" date="2015" name="Nature">
        <title>Complex archaea that bridge the gap between prokaryotes and eukaryotes.</title>
        <authorList>
            <person name="Spang A."/>
            <person name="Saw J.H."/>
            <person name="Jorgensen S.L."/>
            <person name="Zaremba-Niedzwiedzka K."/>
            <person name="Martijn J."/>
            <person name="Lind A.E."/>
            <person name="van Eijk R."/>
            <person name="Schleper C."/>
            <person name="Guy L."/>
            <person name="Ettema T.J."/>
        </authorList>
    </citation>
    <scope>NUCLEOTIDE SEQUENCE</scope>
</reference>
<name>A0A0F9H4K1_9ZZZZ</name>
<keyword evidence="1" id="KW-0472">Membrane</keyword>
<dbReference type="EMBL" id="LAZR01025958">
    <property type="protein sequence ID" value="KKL70237.1"/>
    <property type="molecule type" value="Genomic_DNA"/>
</dbReference>
<proteinExistence type="predicted"/>
<accession>A0A0F9H4K1</accession>
<dbReference type="AlphaFoldDB" id="A0A0F9H4K1"/>
<gene>
    <name evidence="2" type="ORF">LCGC14_2106910</name>
</gene>
<sequence length="57" mass="6361">MIVILYLGLCLLCGYWGRNTFAGPVGFFLLSLMLTPFVGLLILIFAHKKESTHSQDT</sequence>
<protein>
    <submittedName>
        <fullName evidence="2">Uncharacterized protein</fullName>
    </submittedName>
</protein>
<comment type="caution">
    <text evidence="2">The sequence shown here is derived from an EMBL/GenBank/DDBJ whole genome shotgun (WGS) entry which is preliminary data.</text>
</comment>
<organism evidence="2">
    <name type="scientific">marine sediment metagenome</name>
    <dbReference type="NCBI Taxonomy" id="412755"/>
    <lineage>
        <taxon>unclassified sequences</taxon>
        <taxon>metagenomes</taxon>
        <taxon>ecological metagenomes</taxon>
    </lineage>
</organism>
<keyword evidence="1" id="KW-0812">Transmembrane</keyword>
<evidence type="ECO:0000313" key="2">
    <source>
        <dbReference type="EMBL" id="KKL70237.1"/>
    </source>
</evidence>
<feature type="transmembrane region" description="Helical" evidence="1">
    <location>
        <begin position="25"/>
        <end position="46"/>
    </location>
</feature>
<evidence type="ECO:0000256" key="1">
    <source>
        <dbReference type="SAM" id="Phobius"/>
    </source>
</evidence>
<keyword evidence="1" id="KW-1133">Transmembrane helix</keyword>